<evidence type="ECO:0000256" key="2">
    <source>
        <dbReference type="ARBA" id="ARBA00022862"/>
    </source>
</evidence>
<dbReference type="PANTHER" id="PTHR10681:SF171">
    <property type="entry name" value="PEROXIREDOXIN 4"/>
    <property type="match status" value="1"/>
</dbReference>
<keyword evidence="3 6" id="KW-0560">Oxidoreductase</keyword>
<evidence type="ECO:0000313" key="7">
    <source>
        <dbReference type="Proteomes" id="UP000014680"/>
    </source>
</evidence>
<dbReference type="KEGG" id="eiv:EIN_165130"/>
<dbReference type="Gene3D" id="3.40.30.10">
    <property type="entry name" value="Glutaredoxin"/>
    <property type="match status" value="1"/>
</dbReference>
<dbReference type="InterPro" id="IPR013766">
    <property type="entry name" value="Thioredoxin_domain"/>
</dbReference>
<dbReference type="GO" id="GO:0005829">
    <property type="term" value="C:cytosol"/>
    <property type="evidence" value="ECO:0007669"/>
    <property type="project" value="TreeGrafter"/>
</dbReference>
<dbReference type="AlphaFoldDB" id="A0A0A1U4A6"/>
<dbReference type="Proteomes" id="UP000014680">
    <property type="component" value="Unassembled WGS sequence"/>
</dbReference>
<dbReference type="GeneID" id="14888028"/>
<protein>
    <submittedName>
        <fullName evidence="6">Peroxiredoxin, putative</fullName>
        <ecNumber evidence="6">1.11.1.15</ecNumber>
    </submittedName>
</protein>
<name>A0A0A1U4A6_ENTIV</name>
<accession>A0A0A1U4A6</accession>
<dbReference type="RefSeq" id="XP_004255834.1">
    <property type="nucleotide sequence ID" value="XM_004255786.1"/>
</dbReference>
<evidence type="ECO:0000259" key="5">
    <source>
        <dbReference type="PROSITE" id="PS51352"/>
    </source>
</evidence>
<dbReference type="EC" id="1.11.1.15" evidence="6"/>
<reference evidence="6 7" key="1">
    <citation type="submission" date="2012-10" db="EMBL/GenBank/DDBJ databases">
        <authorList>
            <person name="Zafar N."/>
            <person name="Inman J."/>
            <person name="Hall N."/>
            <person name="Lorenzi H."/>
            <person name="Caler E."/>
        </authorList>
    </citation>
    <scope>NUCLEOTIDE SEQUENCE [LARGE SCALE GENOMIC DNA]</scope>
    <source>
        <strain evidence="6 7">IP1</strain>
    </source>
</reference>
<dbReference type="EMBL" id="KB206683">
    <property type="protein sequence ID" value="ELP89063.1"/>
    <property type="molecule type" value="Genomic_DNA"/>
</dbReference>
<dbReference type="VEuPathDB" id="AmoebaDB:EIN_165130"/>
<organism evidence="6 7">
    <name type="scientific">Entamoeba invadens IP1</name>
    <dbReference type="NCBI Taxonomy" id="370355"/>
    <lineage>
        <taxon>Eukaryota</taxon>
        <taxon>Amoebozoa</taxon>
        <taxon>Evosea</taxon>
        <taxon>Archamoebae</taxon>
        <taxon>Mastigamoebida</taxon>
        <taxon>Entamoebidae</taxon>
        <taxon>Entamoeba</taxon>
    </lineage>
</organism>
<evidence type="ECO:0000313" key="6">
    <source>
        <dbReference type="EMBL" id="ELP89063.1"/>
    </source>
</evidence>
<evidence type="ECO:0000256" key="1">
    <source>
        <dbReference type="ARBA" id="ARBA00022559"/>
    </source>
</evidence>
<dbReference type="PANTHER" id="PTHR10681">
    <property type="entry name" value="THIOREDOXIN PEROXIDASE"/>
    <property type="match status" value="1"/>
</dbReference>
<keyword evidence="2" id="KW-0049">Antioxidant</keyword>
<evidence type="ECO:0000256" key="3">
    <source>
        <dbReference type="ARBA" id="ARBA00023002"/>
    </source>
</evidence>
<dbReference type="GO" id="GO:0008379">
    <property type="term" value="F:thioredoxin peroxidase activity"/>
    <property type="evidence" value="ECO:0007669"/>
    <property type="project" value="TreeGrafter"/>
</dbReference>
<feature type="domain" description="Thioredoxin" evidence="5">
    <location>
        <begin position="42"/>
        <end position="198"/>
    </location>
</feature>
<proteinExistence type="predicted"/>
<keyword evidence="4" id="KW-0676">Redox-active center</keyword>
<dbReference type="InterPro" id="IPR036249">
    <property type="entry name" value="Thioredoxin-like_sf"/>
</dbReference>
<dbReference type="GO" id="GO:0045454">
    <property type="term" value="P:cell redox homeostasis"/>
    <property type="evidence" value="ECO:0007669"/>
    <property type="project" value="TreeGrafter"/>
</dbReference>
<sequence length="202" mass="22608">MSTEPSNEHPKMECACDAPKSESLGDKLANWYYSVTDTTAEIKVESKSPEVKGPSYLKGEIKDYEMTQNGKYKVLVFYCKDYSIVCPKELVAFNEKFKSFQDNNAELIGISVDNVETHKKVSEATKENSGIGMLEYPLVADTTHKICKSFGVMSMTGVACRATIIVNPDNIVKYVQIHSLLFQRDTQAILDELIKLQKGDSK</sequence>
<dbReference type="SUPFAM" id="SSF52833">
    <property type="entry name" value="Thioredoxin-like"/>
    <property type="match status" value="1"/>
</dbReference>
<dbReference type="PROSITE" id="PS51352">
    <property type="entry name" value="THIOREDOXIN_2"/>
    <property type="match status" value="1"/>
</dbReference>
<gene>
    <name evidence="6" type="ORF">EIN_165130</name>
</gene>
<dbReference type="GO" id="GO:0006979">
    <property type="term" value="P:response to oxidative stress"/>
    <property type="evidence" value="ECO:0007669"/>
    <property type="project" value="TreeGrafter"/>
</dbReference>
<dbReference type="InterPro" id="IPR050217">
    <property type="entry name" value="Peroxiredoxin"/>
</dbReference>
<dbReference type="Pfam" id="PF00578">
    <property type="entry name" value="AhpC-TSA"/>
    <property type="match status" value="1"/>
</dbReference>
<dbReference type="InterPro" id="IPR000866">
    <property type="entry name" value="AhpC/TSA"/>
</dbReference>
<keyword evidence="1 6" id="KW-0575">Peroxidase</keyword>
<dbReference type="GO" id="GO:0042744">
    <property type="term" value="P:hydrogen peroxide catabolic process"/>
    <property type="evidence" value="ECO:0007669"/>
    <property type="project" value="TreeGrafter"/>
</dbReference>
<evidence type="ECO:0000256" key="4">
    <source>
        <dbReference type="ARBA" id="ARBA00023284"/>
    </source>
</evidence>
<keyword evidence="7" id="KW-1185">Reference proteome</keyword>
<dbReference type="GO" id="GO:0033554">
    <property type="term" value="P:cellular response to stress"/>
    <property type="evidence" value="ECO:0007669"/>
    <property type="project" value="TreeGrafter"/>
</dbReference>
<dbReference type="OrthoDB" id="185659at2759"/>